<dbReference type="eggNOG" id="COG0551">
    <property type="taxonomic scope" value="Bacteria"/>
</dbReference>
<reference evidence="4" key="1">
    <citation type="submission" date="2011-02" db="EMBL/GenBank/DDBJ databases">
        <title>The complete sequence of chromosome of Deinococcus proteolyticus DSM 20540.</title>
        <authorList>
            <consortium name="US DOE Joint Genome Institute (JGI-PGF)"/>
            <person name="Lucas S."/>
            <person name="Copeland A."/>
            <person name="Lapidus A."/>
            <person name="Bruce D."/>
            <person name="Goodwin L."/>
            <person name="Pitluck S."/>
            <person name="Kyrpides N."/>
            <person name="Mavromatis K."/>
            <person name="Pagani I."/>
            <person name="Ivanova N."/>
            <person name="Ovchinnikova G."/>
            <person name="Zeytun A."/>
            <person name="Detter J.C."/>
            <person name="Han C."/>
            <person name="Land M."/>
            <person name="Hauser L."/>
            <person name="Markowitz V."/>
            <person name="Cheng J.-F."/>
            <person name="Hugenholtz P."/>
            <person name="Woyke T."/>
            <person name="Wu D."/>
            <person name="Pukall R."/>
            <person name="Steenblock K."/>
            <person name="Brambilla E."/>
            <person name="Klenk H.-P."/>
            <person name="Eisen J.A."/>
        </authorList>
    </citation>
    <scope>NUCLEOTIDE SEQUENCE [LARGE SCALE GENOMIC DNA]</scope>
    <source>
        <strain evidence="4">ATCC 35074 / DSM 20540 / JCM 6276 / NBRC 101906 / NCIMB 13154 / VKM Ac-1939 / CCM 2703 / MRP</strain>
    </source>
</reference>
<dbReference type="PROSITE" id="PS50965">
    <property type="entry name" value="NERD"/>
    <property type="match status" value="1"/>
</dbReference>
<dbReference type="KEGG" id="dpt:Deipr_1518"/>
<protein>
    <submittedName>
        <fullName evidence="3">NERD domain protein</fullName>
    </submittedName>
</protein>
<gene>
    <name evidence="3" type="ordered locus">Deipr_1518</name>
</gene>
<accession>F0RK10</accession>
<evidence type="ECO:0000313" key="3">
    <source>
        <dbReference type="EMBL" id="ADY26656.1"/>
    </source>
</evidence>
<dbReference type="STRING" id="693977.Deipr_1518"/>
<dbReference type="InterPro" id="IPR011528">
    <property type="entry name" value="NERD"/>
</dbReference>
<evidence type="ECO:0000259" key="2">
    <source>
        <dbReference type="PROSITE" id="PS50965"/>
    </source>
</evidence>
<dbReference type="OrthoDB" id="5500241at2"/>
<evidence type="ECO:0000313" key="4">
    <source>
        <dbReference type="Proteomes" id="UP000007718"/>
    </source>
</evidence>
<evidence type="ECO:0000256" key="1">
    <source>
        <dbReference type="SAM" id="MobiDB-lite"/>
    </source>
</evidence>
<organism evidence="3 4">
    <name type="scientific">Deinococcus proteolyticus (strain ATCC 35074 / DSM 20540 / JCM 6276 / NBRC 101906 / NCIMB 13154 / VKM Ac-1939 / CCM 2703 / MRP)</name>
    <dbReference type="NCBI Taxonomy" id="693977"/>
    <lineage>
        <taxon>Bacteria</taxon>
        <taxon>Thermotogati</taxon>
        <taxon>Deinococcota</taxon>
        <taxon>Deinococci</taxon>
        <taxon>Deinococcales</taxon>
        <taxon>Deinococcaceae</taxon>
        <taxon>Deinococcus</taxon>
    </lineage>
</organism>
<dbReference type="AlphaFoldDB" id="F0RK10"/>
<feature type="region of interest" description="Disordered" evidence="1">
    <location>
        <begin position="1"/>
        <end position="21"/>
    </location>
</feature>
<name>F0RK10_DEIPM</name>
<dbReference type="HOGENOM" id="CLU_053321_1_0_0"/>
<reference evidence="3 4" key="2">
    <citation type="journal article" date="2012" name="Stand. Genomic Sci.">
        <title>Complete genome sequence of the orange-red pigmented, radioresistant Deinococcus proteolyticus type strain (MRP(T)).</title>
        <authorList>
            <person name="Copeland A."/>
            <person name="Zeytun A."/>
            <person name="Yassawong M."/>
            <person name="Nolan M."/>
            <person name="Lucas S."/>
            <person name="Hammon N."/>
            <person name="Deshpande S."/>
            <person name="Cheng J.F."/>
            <person name="Han C."/>
            <person name="Tapia R."/>
            <person name="Goodwin L.A."/>
            <person name="Pitluck S."/>
            <person name="Mavromatis K."/>
            <person name="Liolios K."/>
            <person name="Pagani I."/>
            <person name="Ivanova N."/>
            <person name="Mikhailova N."/>
            <person name="Pati A."/>
            <person name="Chen A."/>
            <person name="Palaniappan K."/>
            <person name="Land M."/>
            <person name="Hauser L."/>
            <person name="Jeffries C.D."/>
            <person name="Brambilla E.M."/>
            <person name="Rohde M."/>
            <person name="Sikorski J."/>
            <person name="Pukall R."/>
            <person name="Goker M."/>
            <person name="Detter J.C."/>
            <person name="Woyke T."/>
            <person name="Bristow J."/>
            <person name="Eisen J.A."/>
            <person name="Markowitz V."/>
            <person name="Hugenholtz P."/>
            <person name="Kyrpides N.C."/>
            <person name="Klenk H.P."/>
            <person name="Lapidus A."/>
        </authorList>
    </citation>
    <scope>NUCLEOTIDE SEQUENCE [LARGE SCALE GENOMIC DNA]</scope>
    <source>
        <strain evidence="4">ATCC 35074 / DSM 20540 / JCM 6276 / NBRC 101906 / NCIMB 13154 / VKM Ac-1939 / CCM 2703 / MRP</strain>
    </source>
</reference>
<dbReference type="EMBL" id="CP002536">
    <property type="protein sequence ID" value="ADY26656.1"/>
    <property type="molecule type" value="Genomic_DNA"/>
</dbReference>
<dbReference type="Proteomes" id="UP000007718">
    <property type="component" value="Chromosome"/>
</dbReference>
<feature type="region of interest" description="Disordered" evidence="1">
    <location>
        <begin position="225"/>
        <end position="275"/>
    </location>
</feature>
<sequence>MIVKERQGRASGTPREKAGERAERQMAFYLRRAFGQTPEVLVFHDLHLHHGGEHAQLDHLIFHRAGLIIVESKSVTSAVNINAREEWARQWEGNWTGIPSPLLQARRQGELLHKLLDANAETLRSRLAFGLLQGGFGALPVDVLVAISDDGLVHYERELPHIAAQVKKADQIPGRVRELIDHHRKLASVFHLGRESLNRGLTLPEADFAKTRDFLLAHGTESARKELASAGGSRQPAASSTRPTAKVQPAVPQPSPSQAQGPSPKVSGEPSQVPQCGKCGSKRLSILYKHSYYFKCADCQGNTAIRRTCPQCGALLKTRKQGQRFYGECPGCGTSEHFFTNP</sequence>
<keyword evidence="4" id="KW-1185">Reference proteome</keyword>
<proteinExistence type="predicted"/>
<dbReference type="RefSeq" id="WP_013615264.1">
    <property type="nucleotide sequence ID" value="NC_015161.1"/>
</dbReference>
<feature type="domain" description="NERD" evidence="2">
    <location>
        <begin position="18"/>
        <end position="135"/>
    </location>
</feature>
<dbReference type="Pfam" id="PF08378">
    <property type="entry name" value="NERD"/>
    <property type="match status" value="1"/>
</dbReference>